<sequence>MDADTYEIGDGVDNSLQCHAEQKTIINLKYTLQLHKCGGNGGTLGGCQHHRALGTREVGVLGKGQCRGRKGGLEGGKEWDLAGVLRTSRVRESKEEQRDSSQLWRGIISEQLKAQNGCRGGL</sequence>
<keyword evidence="2" id="KW-1185">Reference proteome</keyword>
<evidence type="ECO:0000313" key="2">
    <source>
        <dbReference type="Proteomes" id="UP001311232"/>
    </source>
</evidence>
<name>A0AAV9RDY3_9TELE</name>
<organism evidence="1 2">
    <name type="scientific">Crenichthys baileyi</name>
    <name type="common">White River springfish</name>
    <dbReference type="NCBI Taxonomy" id="28760"/>
    <lineage>
        <taxon>Eukaryota</taxon>
        <taxon>Metazoa</taxon>
        <taxon>Chordata</taxon>
        <taxon>Craniata</taxon>
        <taxon>Vertebrata</taxon>
        <taxon>Euteleostomi</taxon>
        <taxon>Actinopterygii</taxon>
        <taxon>Neopterygii</taxon>
        <taxon>Teleostei</taxon>
        <taxon>Neoteleostei</taxon>
        <taxon>Acanthomorphata</taxon>
        <taxon>Ovalentaria</taxon>
        <taxon>Atherinomorphae</taxon>
        <taxon>Cyprinodontiformes</taxon>
        <taxon>Goodeidae</taxon>
        <taxon>Crenichthys</taxon>
    </lineage>
</organism>
<evidence type="ECO:0000313" key="1">
    <source>
        <dbReference type="EMBL" id="KAK5607185.1"/>
    </source>
</evidence>
<dbReference type="EMBL" id="JAHHUM010002032">
    <property type="protein sequence ID" value="KAK5607185.1"/>
    <property type="molecule type" value="Genomic_DNA"/>
</dbReference>
<comment type="caution">
    <text evidence="1">The sequence shown here is derived from an EMBL/GenBank/DDBJ whole genome shotgun (WGS) entry which is preliminary data.</text>
</comment>
<dbReference type="AlphaFoldDB" id="A0AAV9RDY3"/>
<accession>A0AAV9RDY3</accession>
<protein>
    <submittedName>
        <fullName evidence="1">Uncharacterized protein</fullName>
    </submittedName>
</protein>
<proteinExistence type="predicted"/>
<dbReference type="Proteomes" id="UP001311232">
    <property type="component" value="Unassembled WGS sequence"/>
</dbReference>
<gene>
    <name evidence="1" type="ORF">CRENBAI_006462</name>
</gene>
<reference evidence="1 2" key="1">
    <citation type="submission" date="2021-06" db="EMBL/GenBank/DDBJ databases">
        <authorList>
            <person name="Palmer J.M."/>
        </authorList>
    </citation>
    <scope>NUCLEOTIDE SEQUENCE [LARGE SCALE GENOMIC DNA]</scope>
    <source>
        <strain evidence="1 2">MEX-2019</strain>
        <tissue evidence="1">Muscle</tissue>
    </source>
</reference>